<dbReference type="OrthoDB" id="3511769at2"/>
<comment type="caution">
    <text evidence="1">The sequence shown here is derived from an EMBL/GenBank/DDBJ whole genome shotgun (WGS) entry which is preliminary data.</text>
</comment>
<dbReference type="Gene3D" id="1.10.510.10">
    <property type="entry name" value="Transferase(Phosphotransferase) domain 1"/>
    <property type="match status" value="1"/>
</dbReference>
<accession>A0A438MLK6</accession>
<evidence type="ECO:0008006" key="3">
    <source>
        <dbReference type="Google" id="ProtNLM"/>
    </source>
</evidence>
<gene>
    <name evidence="1" type="ORF">EDD27_9365</name>
</gene>
<evidence type="ECO:0000313" key="2">
    <source>
        <dbReference type="Proteomes" id="UP000284824"/>
    </source>
</evidence>
<dbReference type="AlphaFoldDB" id="A0A438MLK6"/>
<protein>
    <recommendedName>
        <fullName evidence="3">Protein kinase domain-containing protein</fullName>
    </recommendedName>
</protein>
<reference evidence="1 2" key="1">
    <citation type="submission" date="2019-01" db="EMBL/GenBank/DDBJ databases">
        <title>Sequencing the genomes of 1000 actinobacteria strains.</title>
        <authorList>
            <person name="Klenk H.-P."/>
        </authorList>
    </citation>
    <scope>NUCLEOTIDE SEQUENCE [LARGE SCALE GENOMIC DNA]</scope>
    <source>
        <strain evidence="1 2">DSM 43925</strain>
    </source>
</reference>
<dbReference type="Proteomes" id="UP000284824">
    <property type="component" value="Unassembled WGS sequence"/>
</dbReference>
<name>A0A438MLK6_9ACTN</name>
<dbReference type="RefSeq" id="WP_127938687.1">
    <property type="nucleotide sequence ID" value="NZ_SAUN01000001.1"/>
</dbReference>
<keyword evidence="2" id="KW-1185">Reference proteome</keyword>
<sequence>MTYNLATREAVAMSGQGAALADFVRHSGPLRGQALHRLAIACAAALARLHGRGTSGLRLTPESVALGTRGQVLIGRHPTAGGSVAEDVRAWADLVVFAATGVQDGDRAVLPPALRIAVEQCRHPDAAARPRAADLLRVLLGHTVAAAVASVDDLLAS</sequence>
<proteinExistence type="predicted"/>
<dbReference type="EMBL" id="SAUN01000001">
    <property type="protein sequence ID" value="RVX46476.1"/>
    <property type="molecule type" value="Genomic_DNA"/>
</dbReference>
<organism evidence="1 2">
    <name type="scientific">Nonomuraea polychroma</name>
    <dbReference type="NCBI Taxonomy" id="46176"/>
    <lineage>
        <taxon>Bacteria</taxon>
        <taxon>Bacillati</taxon>
        <taxon>Actinomycetota</taxon>
        <taxon>Actinomycetes</taxon>
        <taxon>Streptosporangiales</taxon>
        <taxon>Streptosporangiaceae</taxon>
        <taxon>Nonomuraea</taxon>
    </lineage>
</organism>
<evidence type="ECO:0000313" key="1">
    <source>
        <dbReference type="EMBL" id="RVX46476.1"/>
    </source>
</evidence>